<dbReference type="Pfam" id="PF04352">
    <property type="entry name" value="ProQ"/>
    <property type="match status" value="1"/>
</dbReference>
<proteinExistence type="predicted"/>
<evidence type="ECO:0000256" key="1">
    <source>
        <dbReference type="ARBA" id="ARBA00022884"/>
    </source>
</evidence>
<dbReference type="InterPro" id="IPR016103">
    <property type="entry name" value="ProQ/FinO"/>
</dbReference>
<dbReference type="Proteomes" id="UP001165586">
    <property type="component" value="Unassembled WGS sequence"/>
</dbReference>
<protein>
    <submittedName>
        <fullName evidence="4">ProQ/FinO family protein</fullName>
    </submittedName>
</protein>
<keyword evidence="5" id="KW-1185">Reference proteome</keyword>
<evidence type="ECO:0000259" key="3">
    <source>
        <dbReference type="Pfam" id="PF04352"/>
    </source>
</evidence>
<dbReference type="SUPFAM" id="SSF48657">
    <property type="entry name" value="FinO-like"/>
    <property type="match status" value="1"/>
</dbReference>
<evidence type="ECO:0000256" key="2">
    <source>
        <dbReference type="SAM" id="MobiDB-lite"/>
    </source>
</evidence>
<accession>A0ABT2HAW1</accession>
<dbReference type="EMBL" id="JANLCJ010000356">
    <property type="protein sequence ID" value="MCS5737034.1"/>
    <property type="molecule type" value="Genomic_DNA"/>
</dbReference>
<gene>
    <name evidence="4" type="ORF">N1032_25230</name>
</gene>
<evidence type="ECO:0000313" key="5">
    <source>
        <dbReference type="Proteomes" id="UP001165586"/>
    </source>
</evidence>
<dbReference type="Gene3D" id="1.10.1710.10">
    <property type="entry name" value="ProQ/FinO domain"/>
    <property type="match status" value="1"/>
</dbReference>
<feature type="domain" description="ProQ/FinO" evidence="3">
    <location>
        <begin position="16"/>
        <end position="107"/>
    </location>
</feature>
<organism evidence="4 5">
    <name type="scientific">Herbiconiux daphne</name>
    <dbReference type="NCBI Taxonomy" id="2970914"/>
    <lineage>
        <taxon>Bacteria</taxon>
        <taxon>Bacillati</taxon>
        <taxon>Actinomycetota</taxon>
        <taxon>Actinomycetes</taxon>
        <taxon>Micrococcales</taxon>
        <taxon>Microbacteriaceae</taxon>
        <taxon>Herbiconiux</taxon>
    </lineage>
</organism>
<keyword evidence="1" id="KW-0694">RNA-binding</keyword>
<evidence type="ECO:0000313" key="4">
    <source>
        <dbReference type="EMBL" id="MCS5737034.1"/>
    </source>
</evidence>
<sequence>MAFVSPIKYDFYRRIMPTMIEKYPEVFNPSFPSPLAVGIHKQLKEREPDYTSAEISCLLWIWTMRWEYKCMAMSVNNRIDLDGNVTSITDEHREGFVDYFKRLSNQQIRRFNKRFLKQFGRPAFLSVPISMRKDNAKDGEETEATKETAAEVCS</sequence>
<feature type="region of interest" description="Disordered" evidence="2">
    <location>
        <begin position="135"/>
        <end position="154"/>
    </location>
</feature>
<dbReference type="InterPro" id="IPR036442">
    <property type="entry name" value="ProQ/FinO_sf"/>
</dbReference>
<dbReference type="RefSeq" id="WP_259543326.1">
    <property type="nucleotide sequence ID" value="NZ_JANLCJ010000356.1"/>
</dbReference>
<reference evidence="4" key="1">
    <citation type="submission" date="2022-08" db="EMBL/GenBank/DDBJ databases">
        <authorList>
            <person name="Deng Y."/>
            <person name="Han X.-F."/>
            <person name="Zhang Y.-Q."/>
        </authorList>
    </citation>
    <scope>NUCLEOTIDE SEQUENCE</scope>
    <source>
        <strain evidence="4">CPCC 203386</strain>
    </source>
</reference>
<name>A0ABT2HAW1_9MICO</name>
<comment type="caution">
    <text evidence="4">The sequence shown here is derived from an EMBL/GenBank/DDBJ whole genome shotgun (WGS) entry which is preliminary data.</text>
</comment>